<feature type="non-terminal residue" evidence="1">
    <location>
        <position position="1"/>
    </location>
</feature>
<name>A0ABP0MVJ7_9DINO</name>
<accession>A0ABP0MVJ7</accession>
<reference evidence="1 2" key="1">
    <citation type="submission" date="2024-02" db="EMBL/GenBank/DDBJ databases">
        <authorList>
            <person name="Chen Y."/>
            <person name="Shah S."/>
            <person name="Dougan E. K."/>
            <person name="Thang M."/>
            <person name="Chan C."/>
        </authorList>
    </citation>
    <scope>NUCLEOTIDE SEQUENCE [LARGE SCALE GENOMIC DNA]</scope>
</reference>
<sequence length="166" mass="18206">SPSLDLRLILLSIDFHPKGMRPNLTSRGFGLFASLWVFAAADECVTGAALLQSTSSLGRKEAPAGQPVYNAGSLNHFDASGQDALKEQIGQFIAETYDPDVQTWVTNLRHKVVAEHFHDDMDYNIVIGQNPLGLHLDDDTGSISYDWGSYGIHILLSRTDDTDDDT</sequence>
<proteinExistence type="predicted"/>
<organism evidence="1 2">
    <name type="scientific">Durusdinium trenchii</name>
    <dbReference type="NCBI Taxonomy" id="1381693"/>
    <lineage>
        <taxon>Eukaryota</taxon>
        <taxon>Sar</taxon>
        <taxon>Alveolata</taxon>
        <taxon>Dinophyceae</taxon>
        <taxon>Suessiales</taxon>
        <taxon>Symbiodiniaceae</taxon>
        <taxon>Durusdinium</taxon>
    </lineage>
</organism>
<evidence type="ECO:0000313" key="1">
    <source>
        <dbReference type="EMBL" id="CAK9054862.1"/>
    </source>
</evidence>
<dbReference type="EMBL" id="CAXAMM010024202">
    <property type="protein sequence ID" value="CAK9054862.1"/>
    <property type="molecule type" value="Genomic_DNA"/>
</dbReference>
<dbReference type="Proteomes" id="UP001642464">
    <property type="component" value="Unassembled WGS sequence"/>
</dbReference>
<comment type="caution">
    <text evidence="1">The sequence shown here is derived from an EMBL/GenBank/DDBJ whole genome shotgun (WGS) entry which is preliminary data.</text>
</comment>
<keyword evidence="2" id="KW-1185">Reference proteome</keyword>
<gene>
    <name evidence="1" type="ORF">SCF082_LOCUS29731</name>
</gene>
<protein>
    <submittedName>
        <fullName evidence="1">Uncharacterized protein</fullName>
    </submittedName>
</protein>
<evidence type="ECO:0000313" key="2">
    <source>
        <dbReference type="Proteomes" id="UP001642464"/>
    </source>
</evidence>